<reference evidence="1 2" key="1">
    <citation type="submission" date="2018-11" db="EMBL/GenBank/DDBJ databases">
        <authorList>
            <consortium name="Pathogen Informatics"/>
        </authorList>
    </citation>
    <scope>NUCLEOTIDE SEQUENCE [LARGE SCALE GENOMIC DNA]</scope>
    <source>
        <strain>Denwood</strain>
        <strain evidence="2">Zambia</strain>
    </source>
</reference>
<keyword evidence="2" id="KW-1185">Reference proteome</keyword>
<evidence type="ECO:0000313" key="2">
    <source>
        <dbReference type="Proteomes" id="UP000269396"/>
    </source>
</evidence>
<dbReference type="Proteomes" id="UP000269396">
    <property type="component" value="Unassembled WGS sequence"/>
</dbReference>
<dbReference type="EMBL" id="UZAL01040896">
    <property type="protein sequence ID" value="VDP77731.1"/>
    <property type="molecule type" value="Genomic_DNA"/>
</dbReference>
<sequence>MEIEYQLKKFAEIDKHLSTNSHAHPEQKSNYWSLNVFLIYSCDILMC</sequence>
<proteinExistence type="predicted"/>
<gene>
    <name evidence="1" type="ORF">SMTD_LOCUS18670</name>
</gene>
<accession>A0A183PWD4</accession>
<dbReference type="AlphaFoldDB" id="A0A183PWD4"/>
<protein>
    <submittedName>
        <fullName evidence="1">Uncharacterized protein</fullName>
    </submittedName>
</protein>
<organism evidence="1 2">
    <name type="scientific">Schistosoma mattheei</name>
    <dbReference type="NCBI Taxonomy" id="31246"/>
    <lineage>
        <taxon>Eukaryota</taxon>
        <taxon>Metazoa</taxon>
        <taxon>Spiralia</taxon>
        <taxon>Lophotrochozoa</taxon>
        <taxon>Platyhelminthes</taxon>
        <taxon>Trematoda</taxon>
        <taxon>Digenea</taxon>
        <taxon>Strigeidida</taxon>
        <taxon>Schistosomatoidea</taxon>
        <taxon>Schistosomatidae</taxon>
        <taxon>Schistosoma</taxon>
    </lineage>
</organism>
<evidence type="ECO:0000313" key="1">
    <source>
        <dbReference type="EMBL" id="VDP77731.1"/>
    </source>
</evidence>
<name>A0A183PWD4_9TREM</name>